<evidence type="ECO:0000313" key="1">
    <source>
        <dbReference type="EMBL" id="CBI23408.3"/>
    </source>
</evidence>
<name>D7SYV1_VITVI</name>
<accession>D7SYV1</accession>
<dbReference type="EMBL" id="FN595261">
    <property type="protein sequence ID" value="CBI23408.3"/>
    <property type="molecule type" value="Genomic_DNA"/>
</dbReference>
<gene>
    <name evidence="1" type="ORF">VIT_00s0144g00020</name>
</gene>
<dbReference type="HOGENOM" id="CLU_3000351_0_0_1"/>
<keyword evidence="2" id="KW-1185">Reference proteome</keyword>
<organism evidence="1 2">
    <name type="scientific">Vitis vinifera</name>
    <name type="common">Grape</name>
    <dbReference type="NCBI Taxonomy" id="29760"/>
    <lineage>
        <taxon>Eukaryota</taxon>
        <taxon>Viridiplantae</taxon>
        <taxon>Streptophyta</taxon>
        <taxon>Embryophyta</taxon>
        <taxon>Tracheophyta</taxon>
        <taxon>Spermatophyta</taxon>
        <taxon>Magnoliopsida</taxon>
        <taxon>eudicotyledons</taxon>
        <taxon>Gunneridae</taxon>
        <taxon>Pentapetalae</taxon>
        <taxon>rosids</taxon>
        <taxon>Vitales</taxon>
        <taxon>Vitaceae</taxon>
        <taxon>Viteae</taxon>
        <taxon>Vitis</taxon>
    </lineage>
</organism>
<sequence length="57" mass="7113">MKITEKRMKVKKNPKMYEKNYYFPLFCWREGGQICLNSLQPLFFFFFFPFQQPLHII</sequence>
<dbReference type="AlphaFoldDB" id="D7SYV1"/>
<dbReference type="Proteomes" id="UP000009183">
    <property type="component" value="Unassembled WGS sequence, unordered"/>
</dbReference>
<proteinExistence type="predicted"/>
<dbReference type="InParanoid" id="D7SYV1"/>
<reference evidence="2" key="1">
    <citation type="journal article" date="2007" name="Nature">
        <title>The grapevine genome sequence suggests ancestral hexaploidization in major angiosperm phyla.</title>
        <authorList>
            <consortium name="The French-Italian Public Consortium for Grapevine Genome Characterization."/>
            <person name="Jaillon O."/>
            <person name="Aury J.-M."/>
            <person name="Noel B."/>
            <person name="Policriti A."/>
            <person name="Clepet C."/>
            <person name="Casagrande A."/>
            <person name="Choisne N."/>
            <person name="Aubourg S."/>
            <person name="Vitulo N."/>
            <person name="Jubin C."/>
            <person name="Vezzi A."/>
            <person name="Legeai F."/>
            <person name="Hugueney P."/>
            <person name="Dasilva C."/>
            <person name="Horner D."/>
            <person name="Mica E."/>
            <person name="Jublot D."/>
            <person name="Poulain J."/>
            <person name="Bruyere C."/>
            <person name="Billault A."/>
            <person name="Segurens B."/>
            <person name="Gouyvenoux M."/>
            <person name="Ugarte E."/>
            <person name="Cattonaro F."/>
            <person name="Anthouard V."/>
            <person name="Vico V."/>
            <person name="Del Fabbro C."/>
            <person name="Alaux M."/>
            <person name="Di Gaspero G."/>
            <person name="Dumas V."/>
            <person name="Felice N."/>
            <person name="Paillard S."/>
            <person name="Juman I."/>
            <person name="Moroldo M."/>
            <person name="Scalabrin S."/>
            <person name="Canaguier A."/>
            <person name="Le Clainche I."/>
            <person name="Malacrida G."/>
            <person name="Durand E."/>
            <person name="Pesole G."/>
            <person name="Laucou V."/>
            <person name="Chatelet P."/>
            <person name="Merdinoglu D."/>
            <person name="Delledonne M."/>
            <person name="Pezzotti M."/>
            <person name="Lecharny A."/>
            <person name="Scarpelli C."/>
            <person name="Artiguenave F."/>
            <person name="Pe M.E."/>
            <person name="Valle G."/>
            <person name="Morgante M."/>
            <person name="Caboche M."/>
            <person name="Adam-Blondon A.-F."/>
            <person name="Weissenbach J."/>
            <person name="Quetier F."/>
            <person name="Wincker P."/>
        </authorList>
    </citation>
    <scope>NUCLEOTIDE SEQUENCE [LARGE SCALE GENOMIC DNA]</scope>
    <source>
        <strain evidence="2">cv. Pinot noir / PN40024</strain>
    </source>
</reference>
<protein>
    <submittedName>
        <fullName evidence="1">Uncharacterized protein</fullName>
    </submittedName>
</protein>
<evidence type="ECO:0000313" key="2">
    <source>
        <dbReference type="Proteomes" id="UP000009183"/>
    </source>
</evidence>
<dbReference type="PaxDb" id="29760-VIT_00s0144g00020.t01"/>